<evidence type="ECO:0000313" key="3">
    <source>
        <dbReference type="EMBL" id="MTW21350.1"/>
    </source>
</evidence>
<comment type="caution">
    <text evidence="3">The sequence shown here is derived from an EMBL/GenBank/DDBJ whole genome shotgun (WGS) entry which is preliminary data.</text>
</comment>
<organism evidence="3 4">
    <name type="scientific">Allochromatium palmeri</name>
    <dbReference type="NCBI Taxonomy" id="231048"/>
    <lineage>
        <taxon>Bacteria</taxon>
        <taxon>Pseudomonadati</taxon>
        <taxon>Pseudomonadota</taxon>
        <taxon>Gammaproteobacteria</taxon>
        <taxon>Chromatiales</taxon>
        <taxon>Chromatiaceae</taxon>
        <taxon>Allochromatium</taxon>
    </lineage>
</organism>
<dbReference type="PANTHER" id="PTHR38034">
    <property type="entry name" value="INNER MEMBRANE PROTEIN YPJD"/>
    <property type="match status" value="1"/>
</dbReference>
<dbReference type="PANTHER" id="PTHR38034:SF1">
    <property type="entry name" value="INNER MEMBRANE PROTEIN YPJD"/>
    <property type="match status" value="1"/>
</dbReference>
<dbReference type="GO" id="GO:0017004">
    <property type="term" value="P:cytochrome complex assembly"/>
    <property type="evidence" value="ECO:0007669"/>
    <property type="project" value="InterPro"/>
</dbReference>
<dbReference type="GO" id="GO:0005886">
    <property type="term" value="C:plasma membrane"/>
    <property type="evidence" value="ECO:0007669"/>
    <property type="project" value="TreeGrafter"/>
</dbReference>
<evidence type="ECO:0000256" key="1">
    <source>
        <dbReference type="SAM" id="Phobius"/>
    </source>
</evidence>
<feature type="transmembrane region" description="Helical" evidence="1">
    <location>
        <begin position="66"/>
        <end position="84"/>
    </location>
</feature>
<feature type="transmembrane region" description="Helical" evidence="1">
    <location>
        <begin position="37"/>
        <end position="54"/>
    </location>
</feature>
<protein>
    <submittedName>
        <fullName evidence="3">Cytochrome C biogenesis protein</fullName>
    </submittedName>
</protein>
<accession>A0A6N8ECW4</accession>
<reference evidence="3 4" key="1">
    <citation type="submission" date="2019-11" db="EMBL/GenBank/DDBJ databases">
        <title>Whole-genome sequence of the anaerobic purple sulfur bacterium Allochromatium palmeri DSM 15591.</title>
        <authorList>
            <person name="Kyndt J.A."/>
            <person name="Meyer T.E."/>
        </authorList>
    </citation>
    <scope>NUCLEOTIDE SEQUENCE [LARGE SCALE GENOMIC DNA]</scope>
    <source>
        <strain evidence="3 4">DSM 15591</strain>
    </source>
</reference>
<name>A0A6N8ECW4_9GAMM</name>
<feature type="transmembrane region" description="Helical" evidence="1">
    <location>
        <begin position="6"/>
        <end position="25"/>
    </location>
</feature>
<feature type="transmembrane region" description="Helical" evidence="1">
    <location>
        <begin position="91"/>
        <end position="108"/>
    </location>
</feature>
<dbReference type="AlphaFoldDB" id="A0A6N8ECW4"/>
<dbReference type="InterPro" id="IPR002541">
    <property type="entry name" value="Cyt_c_assembly"/>
</dbReference>
<feature type="domain" description="Cytochrome c assembly protein" evidence="2">
    <location>
        <begin position="45"/>
        <end position="265"/>
    </location>
</feature>
<evidence type="ECO:0000313" key="4">
    <source>
        <dbReference type="Proteomes" id="UP000434044"/>
    </source>
</evidence>
<feature type="transmembrane region" description="Helical" evidence="1">
    <location>
        <begin position="128"/>
        <end position="152"/>
    </location>
</feature>
<keyword evidence="1" id="KW-0812">Transmembrane</keyword>
<dbReference type="InterPro" id="IPR052372">
    <property type="entry name" value="YpjD/HemX"/>
</dbReference>
<keyword evidence="1" id="KW-0472">Membrane</keyword>
<dbReference type="GO" id="GO:0020037">
    <property type="term" value="F:heme binding"/>
    <property type="evidence" value="ECO:0007669"/>
    <property type="project" value="InterPro"/>
</dbReference>
<feature type="transmembrane region" description="Helical" evidence="1">
    <location>
        <begin position="213"/>
        <end position="229"/>
    </location>
</feature>
<keyword evidence="1" id="KW-1133">Transmembrane helix</keyword>
<dbReference type="OrthoDB" id="9780793at2"/>
<evidence type="ECO:0000259" key="2">
    <source>
        <dbReference type="Pfam" id="PF01578"/>
    </source>
</evidence>
<feature type="transmembrane region" description="Helical" evidence="1">
    <location>
        <begin position="241"/>
        <end position="266"/>
    </location>
</feature>
<dbReference type="Proteomes" id="UP000434044">
    <property type="component" value="Unassembled WGS sequence"/>
</dbReference>
<feature type="transmembrane region" description="Helical" evidence="1">
    <location>
        <begin position="178"/>
        <end position="201"/>
    </location>
</feature>
<dbReference type="Pfam" id="PF01578">
    <property type="entry name" value="Cytochrom_C_asm"/>
    <property type="match status" value="1"/>
</dbReference>
<proteinExistence type="predicted"/>
<keyword evidence="4" id="KW-1185">Reference proteome</keyword>
<gene>
    <name evidence="3" type="ORF">GJ668_09600</name>
</gene>
<dbReference type="EMBL" id="WNKT01000017">
    <property type="protein sequence ID" value="MTW21350.1"/>
    <property type="molecule type" value="Genomic_DNA"/>
</dbReference>
<sequence length="278" mass="30632">MTHILLAYIATLCYLASAAFIGIRLFRKEGWIPPRALAIAIGFGGLLLHSWLLWDGVFSHAGINLGFYHALALTSWTIVALLLISSLNKPVDNLGLILLPAAALSLLLEAHLADVGFMRESASAALKIHVLLSMLAYSLLTLAAVQAILLAVQDHHLRNRHPTGFVRTLPPLQTMESLLFEMISAGFVLLTLALLSGFAFLENMFAQHLVHKTVLSVLAWLVFGGLLVGRFRKGWRGRTAIVWTLGGFLILILAYFGSKAVLQFVLQNGSRFYYNDWL</sequence>
<dbReference type="RefSeq" id="WP_155449937.1">
    <property type="nucleotide sequence ID" value="NZ_WNKT01000017.1"/>
</dbReference>